<reference evidence="3" key="1">
    <citation type="submission" date="2018-05" db="EMBL/GenBank/DDBJ databases">
        <authorList>
            <person name="Lanie J.A."/>
            <person name="Ng W.-L."/>
            <person name="Kazmierczak K.M."/>
            <person name="Andrzejewski T.M."/>
            <person name="Davidsen T.M."/>
            <person name="Wayne K.J."/>
            <person name="Tettelin H."/>
            <person name="Glass J.I."/>
            <person name="Rusch D."/>
            <person name="Podicherti R."/>
            <person name="Tsui H.-C.T."/>
            <person name="Winkler M.E."/>
        </authorList>
    </citation>
    <scope>NUCLEOTIDE SEQUENCE</scope>
</reference>
<name>A0A382DVP3_9ZZZZ</name>
<sequence length="526" mass="59547">MNWWNELPNIRMISFLIWSILYAFIPLDGQELSSDFLKHFRYRELGPTRQGGRVVTFAVSQHDPFVYFVGAGPGGLWKTVNNGNTFESIFDNEETSGIGHVAIAPSDQNIVWVGTGESNLRNSTQYGNGLYKSTDGGKTWSNKGLQKTHHIGKVIIHPENPNVVYVAAQGQYYTDNEERGVYKTTNSGNSWKKVLSIKHGKIHVGVTDLVMDPRDPNVLYATSYQRIRRPWGFSGAGPKSGIYKTVDGGKNWKKLSGGLPSGLLGKIGLAIFPRNPDILYAIIEDANSPEMSYEERWIEIQNGKPSSKLIVGNIVYRTDDAGLSWRQASEGNVGGRPNYYGQIIVDPNDDKVVYVLSEKVDISRDSGKTWKRAFEYGGDNHVLWINPKDSRHMLLGYDYGFARSYDSGKNWIHFDNISMAQLYAISIDMDFPYNVYGGMQDFGTWKGPSTKKGRFPIRFEDWEHVRGGDGFYSQVDPTNNRWLYCESQFGELARNDQKTGERKPIRYRGNKDLRFNWSAPILISPH</sequence>
<evidence type="ECO:0000259" key="2">
    <source>
        <dbReference type="Pfam" id="PF15902"/>
    </source>
</evidence>
<protein>
    <recommendedName>
        <fullName evidence="2">Sortilin N-terminal domain-containing protein</fullName>
    </recommendedName>
</protein>
<gene>
    <name evidence="3" type="ORF">METZ01_LOCUS195026</name>
</gene>
<dbReference type="InterPro" id="IPR015943">
    <property type="entry name" value="WD40/YVTN_repeat-like_dom_sf"/>
</dbReference>
<dbReference type="Gene3D" id="2.130.10.10">
    <property type="entry name" value="YVTN repeat-like/Quinoprotein amine dehydrogenase"/>
    <property type="match status" value="3"/>
</dbReference>
<dbReference type="PANTHER" id="PTHR43739:SF5">
    <property type="entry name" value="EXO-ALPHA-SIALIDASE"/>
    <property type="match status" value="1"/>
</dbReference>
<feature type="domain" description="Sortilin N-terminal" evidence="2">
    <location>
        <begin position="130"/>
        <end position="256"/>
    </location>
</feature>
<dbReference type="AlphaFoldDB" id="A0A382DVP3"/>
<proteinExistence type="predicted"/>
<dbReference type="InterPro" id="IPR036278">
    <property type="entry name" value="Sialidase_sf"/>
</dbReference>
<dbReference type="PANTHER" id="PTHR43739">
    <property type="entry name" value="XYLOGLUCANASE (EUROFUNG)"/>
    <property type="match status" value="1"/>
</dbReference>
<dbReference type="SUPFAM" id="SSF110296">
    <property type="entry name" value="Oligoxyloglucan reducing end-specific cellobiohydrolase"/>
    <property type="match status" value="1"/>
</dbReference>
<dbReference type="SUPFAM" id="SSF50939">
    <property type="entry name" value="Sialidases"/>
    <property type="match status" value="1"/>
</dbReference>
<dbReference type="InterPro" id="IPR052025">
    <property type="entry name" value="Xyloglucanase_GH74"/>
</dbReference>
<dbReference type="CDD" id="cd15482">
    <property type="entry name" value="Sialidase_non-viral"/>
    <property type="match status" value="1"/>
</dbReference>
<organism evidence="3">
    <name type="scientific">marine metagenome</name>
    <dbReference type="NCBI Taxonomy" id="408172"/>
    <lineage>
        <taxon>unclassified sequences</taxon>
        <taxon>metagenomes</taxon>
        <taxon>ecological metagenomes</taxon>
    </lineage>
</organism>
<dbReference type="Pfam" id="PF15902">
    <property type="entry name" value="Sortilin-Vps10"/>
    <property type="match status" value="1"/>
</dbReference>
<evidence type="ECO:0000256" key="1">
    <source>
        <dbReference type="ARBA" id="ARBA00022737"/>
    </source>
</evidence>
<accession>A0A382DVP3</accession>
<dbReference type="InterPro" id="IPR031778">
    <property type="entry name" value="Sortilin_N"/>
</dbReference>
<keyword evidence="1" id="KW-0677">Repeat</keyword>
<evidence type="ECO:0000313" key="3">
    <source>
        <dbReference type="EMBL" id="SVB42172.1"/>
    </source>
</evidence>
<dbReference type="GO" id="GO:0010411">
    <property type="term" value="P:xyloglucan metabolic process"/>
    <property type="evidence" value="ECO:0007669"/>
    <property type="project" value="TreeGrafter"/>
</dbReference>
<feature type="non-terminal residue" evidence="3">
    <location>
        <position position="526"/>
    </location>
</feature>
<dbReference type="EMBL" id="UINC01041215">
    <property type="protein sequence ID" value="SVB42172.1"/>
    <property type="molecule type" value="Genomic_DNA"/>
</dbReference>